<keyword evidence="7" id="KW-0136">Cellulose degradation</keyword>
<dbReference type="Pfam" id="PF02927">
    <property type="entry name" value="CelD_N"/>
    <property type="match status" value="1"/>
</dbReference>
<evidence type="ECO:0000256" key="3">
    <source>
        <dbReference type="ARBA" id="ARBA00023277"/>
    </source>
</evidence>
<evidence type="ECO:0000259" key="10">
    <source>
        <dbReference type="Pfam" id="PF02927"/>
    </source>
</evidence>
<keyword evidence="3 6" id="KW-0119">Carbohydrate metabolism</keyword>
<dbReference type="GO" id="GO:0008810">
    <property type="term" value="F:cellulase activity"/>
    <property type="evidence" value="ECO:0007669"/>
    <property type="project" value="UniProtKB-EC"/>
</dbReference>
<comment type="caution">
    <text evidence="11">The sequence shown here is derived from an EMBL/GenBank/DDBJ whole genome shotgun (WGS) entry which is preliminary data.</text>
</comment>
<proteinExistence type="inferred from homology"/>
<feature type="compositionally biased region" description="Pro residues" evidence="8">
    <location>
        <begin position="32"/>
        <end position="45"/>
    </location>
</feature>
<dbReference type="InterPro" id="IPR004197">
    <property type="entry name" value="Cellulase_Ig-like"/>
</dbReference>
<evidence type="ECO:0000256" key="6">
    <source>
        <dbReference type="PROSITE-ProRule" id="PRU10060"/>
    </source>
</evidence>
<dbReference type="InterPro" id="IPR033126">
    <property type="entry name" value="Glyco_hydro_9_Asp/Glu_AS"/>
</dbReference>
<evidence type="ECO:0000256" key="2">
    <source>
        <dbReference type="ARBA" id="ARBA00022801"/>
    </source>
</evidence>
<feature type="active site" evidence="6">
    <location>
        <position position="605"/>
    </location>
</feature>
<evidence type="ECO:0000313" key="12">
    <source>
        <dbReference type="Proteomes" id="UP000536835"/>
    </source>
</evidence>
<feature type="domain" description="Glycoside hydrolase family 9" evidence="9">
    <location>
        <begin position="142"/>
        <end position="626"/>
    </location>
</feature>
<evidence type="ECO:0000256" key="4">
    <source>
        <dbReference type="ARBA" id="ARBA00023295"/>
    </source>
</evidence>
<evidence type="ECO:0000256" key="8">
    <source>
        <dbReference type="SAM" id="MobiDB-lite"/>
    </source>
</evidence>
<keyword evidence="4 6" id="KW-0326">Glycosidase</keyword>
<dbReference type="InterPro" id="IPR001701">
    <property type="entry name" value="Glyco_hydro_9"/>
</dbReference>
<feature type="region of interest" description="Disordered" evidence="8">
    <location>
        <begin position="24"/>
        <end position="45"/>
    </location>
</feature>
<dbReference type="SUPFAM" id="SSF48208">
    <property type="entry name" value="Six-hairpin glycosidases"/>
    <property type="match status" value="1"/>
</dbReference>
<feature type="chain" id="PRO_5031588038" description="Endoglucanase" evidence="7">
    <location>
        <begin position="24"/>
        <end position="632"/>
    </location>
</feature>
<comment type="catalytic activity">
    <reaction evidence="7">
        <text>Endohydrolysis of (1-&gt;4)-beta-D-glucosidic linkages in cellulose, lichenin and cereal beta-D-glucans.</text>
        <dbReference type="EC" id="3.2.1.4"/>
    </reaction>
</comment>
<keyword evidence="12" id="KW-1185">Reference proteome</keyword>
<dbReference type="InterPro" id="IPR008928">
    <property type="entry name" value="6-hairpin_glycosidase_sf"/>
</dbReference>
<accession>A0A7Y3RKD3</accession>
<dbReference type="PROSITE" id="PS51257">
    <property type="entry name" value="PROKAR_LIPOPROTEIN"/>
    <property type="match status" value="1"/>
</dbReference>
<sequence length="632" mass="66441">MLRLHTAAGAAALLGFTALTACSSGGGGNSTPPAPNPGGGTPPPPTAVTVSAVFANQHGYLTNGAKGATVVTDATSALEWDLLNASGSVVADGTTTTFGADDASGETVQKIDFSAFATAGMGYVLRVDGVDSEPFDIDADVYDALRTDSAAFFYHQRVSTPIEAQYVGAALSRPTAHDPDSGTCFGPDDVRGNTWGGCPYTLDVSKGWYDAGDHGKYVVNSGVSVWTLMNAYQRTEGTTAGSTFADGGLSIPEGANGQPDLLDEVRWNMDFMLAMQVPDGTTLNLPLGDQYGNRDSLTFTSVDASGMVHHKFHDERWAAFPLAPHDNNATRYLSYPSTAATLNLAGTAAQCARLFRSIDNAYADTCLAAAEKAYAAAERVPDALAYTVTDGGGGDYGDQNLADEFYFAAVELYLATDDQAYLDDAKASSRYLAAGGFNWPELSTPGTIALATAPQTSSLSASDRQAAVDAVTASADGFLAEISGEGFHVPFDRTYGWGSNSDMLYRAIVIGTAHDLTGEDRYHDGVIAVMDYLLGRNPLGQSYVSGYGENPMRAPHHRYWAEAVDPSFPPPPPGVLAGGPNKENPADSVAQSINATCAPMACYRDDADAYALNEVTINWNAPLLWAAHFLAD</sequence>
<dbReference type="SUPFAM" id="SSF81296">
    <property type="entry name" value="E set domains"/>
    <property type="match status" value="1"/>
</dbReference>
<gene>
    <name evidence="11" type="ORF">HK107_02960</name>
</gene>
<dbReference type="Gene3D" id="1.50.10.10">
    <property type="match status" value="1"/>
</dbReference>
<evidence type="ECO:0000259" key="9">
    <source>
        <dbReference type="Pfam" id="PF00759"/>
    </source>
</evidence>
<dbReference type="CDD" id="cd02850">
    <property type="entry name" value="E_set_Cellulase_N"/>
    <property type="match status" value="1"/>
</dbReference>
<keyword evidence="5 6" id="KW-0624">Polysaccharide degradation</keyword>
<keyword evidence="7" id="KW-0732">Signal</keyword>
<dbReference type="EC" id="3.2.1.4" evidence="7"/>
<dbReference type="RefSeq" id="WP_173196652.1">
    <property type="nucleotide sequence ID" value="NZ_JABFCX010000002.1"/>
</dbReference>
<dbReference type="EMBL" id="JABFCX010000002">
    <property type="protein sequence ID" value="NNU15285.1"/>
    <property type="molecule type" value="Genomic_DNA"/>
</dbReference>
<dbReference type="AlphaFoldDB" id="A0A7Y3RKD3"/>
<protein>
    <recommendedName>
        <fullName evidence="7">Endoglucanase</fullName>
        <ecNumber evidence="7">3.2.1.4</ecNumber>
    </recommendedName>
</protein>
<organism evidence="11 12">
    <name type="scientific">Parvularcula mediterranea</name>
    <dbReference type="NCBI Taxonomy" id="2732508"/>
    <lineage>
        <taxon>Bacteria</taxon>
        <taxon>Pseudomonadati</taxon>
        <taxon>Pseudomonadota</taxon>
        <taxon>Alphaproteobacteria</taxon>
        <taxon>Parvularculales</taxon>
        <taxon>Parvularculaceae</taxon>
        <taxon>Parvularcula</taxon>
    </lineage>
</organism>
<dbReference type="Gene3D" id="2.60.40.10">
    <property type="entry name" value="Immunoglobulins"/>
    <property type="match status" value="1"/>
</dbReference>
<evidence type="ECO:0000313" key="11">
    <source>
        <dbReference type="EMBL" id="NNU15285.1"/>
    </source>
</evidence>
<name>A0A7Y3RKD3_9PROT</name>
<comment type="similarity">
    <text evidence="1 6 7">Belongs to the glycosyl hydrolase 9 (cellulase E) family.</text>
</comment>
<keyword evidence="2 6" id="KW-0378">Hydrolase</keyword>
<dbReference type="Proteomes" id="UP000536835">
    <property type="component" value="Unassembled WGS sequence"/>
</dbReference>
<dbReference type="InterPro" id="IPR013783">
    <property type="entry name" value="Ig-like_fold"/>
</dbReference>
<evidence type="ECO:0000256" key="7">
    <source>
        <dbReference type="RuleBase" id="RU361166"/>
    </source>
</evidence>
<dbReference type="PROSITE" id="PS00698">
    <property type="entry name" value="GH9_3"/>
    <property type="match status" value="1"/>
</dbReference>
<feature type="domain" description="Cellulase Ig-like" evidence="10">
    <location>
        <begin position="51"/>
        <end position="131"/>
    </location>
</feature>
<feature type="active site" evidence="6">
    <location>
        <position position="614"/>
    </location>
</feature>
<dbReference type="InterPro" id="IPR014756">
    <property type="entry name" value="Ig_E-set"/>
</dbReference>
<evidence type="ECO:0000256" key="1">
    <source>
        <dbReference type="ARBA" id="ARBA00007072"/>
    </source>
</evidence>
<dbReference type="InterPro" id="IPR012341">
    <property type="entry name" value="6hp_glycosidase-like_sf"/>
</dbReference>
<dbReference type="Pfam" id="PF00759">
    <property type="entry name" value="Glyco_hydro_9"/>
    <property type="match status" value="1"/>
</dbReference>
<dbReference type="PANTHER" id="PTHR22298">
    <property type="entry name" value="ENDO-1,4-BETA-GLUCANASE"/>
    <property type="match status" value="1"/>
</dbReference>
<dbReference type="GO" id="GO:0030245">
    <property type="term" value="P:cellulose catabolic process"/>
    <property type="evidence" value="ECO:0007669"/>
    <property type="project" value="UniProtKB-KW"/>
</dbReference>
<reference evidence="11 12" key="1">
    <citation type="submission" date="2020-05" db="EMBL/GenBank/DDBJ databases">
        <title>Parvularcula mediterraneae sp. nov., isolated from polypropylene straw from shallow seawater of the seashore of Laganas in Zakynthos island, Greece.</title>
        <authorList>
            <person name="Szabo I."/>
            <person name="Al-Omari J."/>
            <person name="Rado J."/>
            <person name="Szerdahelyi G.S."/>
        </authorList>
    </citation>
    <scope>NUCLEOTIDE SEQUENCE [LARGE SCALE GENOMIC DNA]</scope>
    <source>
        <strain evidence="11 12">ZS-1/3</strain>
    </source>
</reference>
<feature type="signal peptide" evidence="7">
    <location>
        <begin position="1"/>
        <end position="23"/>
    </location>
</feature>
<evidence type="ECO:0000256" key="5">
    <source>
        <dbReference type="ARBA" id="ARBA00023326"/>
    </source>
</evidence>